<keyword evidence="1" id="KW-0175">Coiled coil</keyword>
<dbReference type="Proteomes" id="UP001465755">
    <property type="component" value="Unassembled WGS sequence"/>
</dbReference>
<protein>
    <submittedName>
        <fullName evidence="3">Uncharacterized protein</fullName>
    </submittedName>
</protein>
<feature type="coiled-coil region" evidence="1">
    <location>
        <begin position="75"/>
        <end position="201"/>
    </location>
</feature>
<evidence type="ECO:0000313" key="3">
    <source>
        <dbReference type="EMBL" id="KAK9786891.1"/>
    </source>
</evidence>
<keyword evidence="4" id="KW-1185">Reference proteome</keyword>
<dbReference type="AlphaFoldDB" id="A0AAW1NPD7"/>
<evidence type="ECO:0000256" key="2">
    <source>
        <dbReference type="SAM" id="MobiDB-lite"/>
    </source>
</evidence>
<reference evidence="3 4" key="1">
    <citation type="journal article" date="2024" name="Nat. Commun.">
        <title>Phylogenomics reveals the evolutionary origins of lichenization in chlorophyte algae.</title>
        <authorList>
            <person name="Puginier C."/>
            <person name="Libourel C."/>
            <person name="Otte J."/>
            <person name="Skaloud P."/>
            <person name="Haon M."/>
            <person name="Grisel S."/>
            <person name="Petersen M."/>
            <person name="Berrin J.G."/>
            <person name="Delaux P.M."/>
            <person name="Dal Grande F."/>
            <person name="Keller J."/>
        </authorList>
    </citation>
    <scope>NUCLEOTIDE SEQUENCE [LARGE SCALE GENOMIC DNA]</scope>
    <source>
        <strain evidence="3 4">SAG 2036</strain>
    </source>
</reference>
<name>A0AAW1NPD7_9CHLO</name>
<comment type="caution">
    <text evidence="3">The sequence shown here is derived from an EMBL/GenBank/DDBJ whole genome shotgun (WGS) entry which is preliminary data.</text>
</comment>
<sequence>MPPGFGTGERFPPNKETLPGPGDYDPRQAAGFKADPKFLGQERFNEALREGGEFVDFSPPQKGKAGGMTSEGRKFSWATTRIAELEQELEKSKRRYKELKAQLEDDKTRVEGILTEHASAARQAQRELDAAQGAVKDKDAAAAGLKTDISRLQSELSEAQALVEAGSLKRKQLRAECNDRLQALQRDLDAEKKLYQQAKEGAAAFQAALAQYMGTSDATPADAAGLIDALGEAEGQAQKARLALADSRGELEAARATAAGHDAASRSG</sequence>
<feature type="region of interest" description="Disordered" evidence="2">
    <location>
        <begin position="1"/>
        <end position="32"/>
    </location>
</feature>
<organism evidence="3 4">
    <name type="scientific">Symbiochloris irregularis</name>
    <dbReference type="NCBI Taxonomy" id="706552"/>
    <lineage>
        <taxon>Eukaryota</taxon>
        <taxon>Viridiplantae</taxon>
        <taxon>Chlorophyta</taxon>
        <taxon>core chlorophytes</taxon>
        <taxon>Trebouxiophyceae</taxon>
        <taxon>Trebouxiales</taxon>
        <taxon>Trebouxiaceae</taxon>
        <taxon>Symbiochloris</taxon>
    </lineage>
</organism>
<proteinExistence type="predicted"/>
<evidence type="ECO:0000313" key="4">
    <source>
        <dbReference type="Proteomes" id="UP001465755"/>
    </source>
</evidence>
<dbReference type="Gene3D" id="1.10.287.1490">
    <property type="match status" value="1"/>
</dbReference>
<gene>
    <name evidence="3" type="ORF">WJX73_003328</name>
</gene>
<feature type="region of interest" description="Disordered" evidence="2">
    <location>
        <begin position="51"/>
        <end position="72"/>
    </location>
</feature>
<accession>A0AAW1NPD7</accession>
<dbReference type="EMBL" id="JALJOQ010000262">
    <property type="protein sequence ID" value="KAK9786891.1"/>
    <property type="molecule type" value="Genomic_DNA"/>
</dbReference>
<evidence type="ECO:0000256" key="1">
    <source>
        <dbReference type="SAM" id="Coils"/>
    </source>
</evidence>